<dbReference type="SUPFAM" id="SSF47954">
    <property type="entry name" value="Cyclin-like"/>
    <property type="match status" value="1"/>
</dbReference>
<evidence type="ECO:0000313" key="3">
    <source>
        <dbReference type="Proteomes" id="UP000184267"/>
    </source>
</evidence>
<dbReference type="GO" id="GO:0019901">
    <property type="term" value="F:protein kinase binding"/>
    <property type="evidence" value="ECO:0007669"/>
    <property type="project" value="InterPro"/>
</dbReference>
<dbReference type="OrthoDB" id="286814at2759"/>
<evidence type="ECO:0000256" key="1">
    <source>
        <dbReference type="SAM" id="MobiDB-lite"/>
    </source>
</evidence>
<dbReference type="InterPro" id="IPR036915">
    <property type="entry name" value="Cyclin-like_sf"/>
</dbReference>
<dbReference type="GO" id="GO:0000307">
    <property type="term" value="C:cyclin-dependent protein kinase holoenzyme complex"/>
    <property type="evidence" value="ECO:0007669"/>
    <property type="project" value="TreeGrafter"/>
</dbReference>
<sequence length="682" mass="72429">MNIHAVSHSLPHRGPGASRARPRWQPYASQVSLATVPKASPAVYLHTPASSIVSASPASIHLHPLSDSEHLKFLAQHLPAANPLRDAQKTKYAAKLVDQAVKSLCDTWHPDDIPTVFTACGRESLCAQPEPPTPTPLSELSPSPPLMAAGFSKLFGARNTQLPSPVSPTSRPSPSPPADGCESYTQAPEYSGGSNLIPIKGFVHEVLRRSRTSTGVLQTALCYLEAVRAKVPELLRKEKADPTSDRHAEPEAEPRIVQGVFEDDLRDELADGSFTDAPEKTAGPTLDTIRVDDTYLANEAGADIPLLSVPAVARSKEPSPPLPPLAPLPSPLCCPRRTFLACLILASKFMQDRSYSNRAWAKLAGLPPREIGRCERAVGEALEWRLWVGKLPSTATTGSESCNSRVFSRTRSDGDLLAASTRTCSSSSTAAWAASTTAGMDAQRWTPSQTFANIPTPRATPKTTRTIRRSATVPAIASTGFAAPADPFLTLPGRFDDIAACYDARPAPGQGYDPAFSMDVEPQVEVSPSLSTPTLSYSPMSTASSSSDGSEERTIQMSMFIDLPTPALSYALAGTPSSCGPWVASSATFPPADPANPYCAASHVNFNSIQTHYNKHILSSYALDSSMAKSENAAFSATGQVFGVSATKTVLPATTIPTTLPSFAVAFPLIEQCPGVLGFGSR</sequence>
<gene>
    <name evidence="2" type="ORF">TRAPUB_13026</name>
</gene>
<organism evidence="2 3">
    <name type="scientific">Trametes pubescens</name>
    <name type="common">White-rot fungus</name>
    <dbReference type="NCBI Taxonomy" id="154538"/>
    <lineage>
        <taxon>Eukaryota</taxon>
        <taxon>Fungi</taxon>
        <taxon>Dikarya</taxon>
        <taxon>Basidiomycota</taxon>
        <taxon>Agaricomycotina</taxon>
        <taxon>Agaricomycetes</taxon>
        <taxon>Polyporales</taxon>
        <taxon>Polyporaceae</taxon>
        <taxon>Trametes</taxon>
    </lineage>
</organism>
<dbReference type="OMA" id="WVSEGEI"/>
<proteinExistence type="predicted"/>
<feature type="region of interest" description="Disordered" evidence="1">
    <location>
        <begin position="521"/>
        <end position="553"/>
    </location>
</feature>
<dbReference type="Gene3D" id="1.10.472.10">
    <property type="entry name" value="Cyclin-like"/>
    <property type="match status" value="1"/>
</dbReference>
<dbReference type="STRING" id="154538.A0A1M2VS59"/>
<dbReference type="GO" id="GO:0016538">
    <property type="term" value="F:cyclin-dependent protein serine/threonine kinase regulator activity"/>
    <property type="evidence" value="ECO:0007669"/>
    <property type="project" value="TreeGrafter"/>
</dbReference>
<dbReference type="GO" id="GO:0005634">
    <property type="term" value="C:nucleus"/>
    <property type="evidence" value="ECO:0007669"/>
    <property type="project" value="TreeGrafter"/>
</dbReference>
<comment type="caution">
    <text evidence="2">The sequence shown here is derived from an EMBL/GenBank/DDBJ whole genome shotgun (WGS) entry which is preliminary data.</text>
</comment>
<accession>A0A1M2VS59</accession>
<dbReference type="InterPro" id="IPR013922">
    <property type="entry name" value="Cyclin_PHO80-like"/>
</dbReference>
<reference evidence="2 3" key="1">
    <citation type="submission" date="2016-10" db="EMBL/GenBank/DDBJ databases">
        <title>Genome sequence of the basidiomycete white-rot fungus Trametes pubescens.</title>
        <authorList>
            <person name="Makela M.R."/>
            <person name="Granchi Z."/>
            <person name="Peng M."/>
            <person name="De Vries R.P."/>
            <person name="Grigoriev I."/>
            <person name="Riley R."/>
            <person name="Hilden K."/>
        </authorList>
    </citation>
    <scope>NUCLEOTIDE SEQUENCE [LARGE SCALE GENOMIC DNA]</scope>
    <source>
        <strain evidence="2 3">FBCC735</strain>
    </source>
</reference>
<dbReference type="EMBL" id="MNAD01000776">
    <property type="protein sequence ID" value="OJT10427.1"/>
    <property type="molecule type" value="Genomic_DNA"/>
</dbReference>
<evidence type="ECO:0000313" key="2">
    <source>
        <dbReference type="EMBL" id="OJT10427.1"/>
    </source>
</evidence>
<dbReference type="PANTHER" id="PTHR15615:SF36">
    <property type="entry name" value="PHO85 CYCLIN-5"/>
    <property type="match status" value="1"/>
</dbReference>
<dbReference type="Proteomes" id="UP000184267">
    <property type="component" value="Unassembled WGS sequence"/>
</dbReference>
<dbReference type="CDD" id="cd20557">
    <property type="entry name" value="CYCLIN_ScPCL1-like"/>
    <property type="match status" value="1"/>
</dbReference>
<feature type="compositionally biased region" description="Low complexity" evidence="1">
    <location>
        <begin position="527"/>
        <end position="548"/>
    </location>
</feature>
<dbReference type="AlphaFoldDB" id="A0A1M2VS59"/>
<name>A0A1M2VS59_TRAPU</name>
<protein>
    <submittedName>
        <fullName evidence="2">G1/S-specific cyclin pas1</fullName>
    </submittedName>
</protein>
<feature type="region of interest" description="Disordered" evidence="1">
    <location>
        <begin position="158"/>
        <end position="187"/>
    </location>
</feature>
<dbReference type="PANTHER" id="PTHR15615">
    <property type="match status" value="1"/>
</dbReference>
<keyword evidence="3" id="KW-1185">Reference proteome</keyword>
<feature type="region of interest" description="Disordered" evidence="1">
    <location>
        <begin position="1"/>
        <end position="22"/>
    </location>
</feature>